<dbReference type="Proteomes" id="UP000186341">
    <property type="component" value="Unassembled WGS sequence"/>
</dbReference>
<accession>A0A1U7NI55</accession>
<dbReference type="GeneID" id="82202111"/>
<reference evidence="4 5" key="1">
    <citation type="submission" date="2016-11" db="EMBL/GenBank/DDBJ databases">
        <title>Description of two novel members of the family Erysipelotrichaceae: Ileibacterium lipovorans gen. nov., sp. nov. and Dubosiella newyorkensis, gen. nov., sp. nov.</title>
        <authorList>
            <person name="Cox L.M."/>
            <person name="Sohn J."/>
            <person name="Tyrrell K.L."/>
            <person name="Citron D.M."/>
            <person name="Lawson P.A."/>
            <person name="Patel N.B."/>
            <person name="Iizumi T."/>
            <person name="Perez-Perez G.I."/>
            <person name="Goldstein E.J."/>
            <person name="Blaser M.J."/>
        </authorList>
    </citation>
    <scope>NUCLEOTIDE SEQUENCE [LARGE SCALE GENOMIC DNA]</scope>
    <source>
        <strain evidence="4 5">NYU-BL-A3</strain>
    </source>
</reference>
<keyword evidence="5" id="KW-1185">Reference proteome</keyword>
<dbReference type="RefSeq" id="WP_083647637.1">
    <property type="nucleotide sequence ID" value="NZ_CAPNHH010000066.1"/>
</dbReference>
<feature type="compositionally biased region" description="Polar residues" evidence="2">
    <location>
        <begin position="42"/>
        <end position="57"/>
    </location>
</feature>
<dbReference type="Pfam" id="PF09587">
    <property type="entry name" value="PGA_cap"/>
    <property type="match status" value="1"/>
</dbReference>
<organism evidence="4 5">
    <name type="scientific">Ileibacterium valens</name>
    <dbReference type="NCBI Taxonomy" id="1862668"/>
    <lineage>
        <taxon>Bacteria</taxon>
        <taxon>Bacillati</taxon>
        <taxon>Bacillota</taxon>
        <taxon>Erysipelotrichia</taxon>
        <taxon>Erysipelotrichales</taxon>
        <taxon>Erysipelotrichaceae</taxon>
        <taxon>Ileibacterium</taxon>
    </lineage>
</organism>
<dbReference type="OrthoDB" id="9810906at2"/>
<evidence type="ECO:0000256" key="1">
    <source>
        <dbReference type="ARBA" id="ARBA00005662"/>
    </source>
</evidence>
<feature type="region of interest" description="Disordered" evidence="2">
    <location>
        <begin position="26"/>
        <end position="57"/>
    </location>
</feature>
<comment type="similarity">
    <text evidence="1">Belongs to the CapA family.</text>
</comment>
<evidence type="ECO:0000259" key="3">
    <source>
        <dbReference type="SMART" id="SM00854"/>
    </source>
</evidence>
<dbReference type="PANTHER" id="PTHR33393">
    <property type="entry name" value="POLYGLUTAMINE SYNTHESIS ACCESSORY PROTEIN RV0574C-RELATED"/>
    <property type="match status" value="1"/>
</dbReference>
<dbReference type="InterPro" id="IPR052169">
    <property type="entry name" value="CW_Biosynth-Accessory"/>
</dbReference>
<feature type="domain" description="Capsule synthesis protein CapA" evidence="3">
    <location>
        <begin position="61"/>
        <end position="315"/>
    </location>
</feature>
<name>A0A1U7NI55_9FIRM</name>
<dbReference type="InterPro" id="IPR019079">
    <property type="entry name" value="Capsule_synth_CapA"/>
</dbReference>
<dbReference type="InterPro" id="IPR029052">
    <property type="entry name" value="Metallo-depent_PP-like"/>
</dbReference>
<comment type="caution">
    <text evidence="4">The sequence shown here is derived from an EMBL/GenBank/DDBJ whole genome shotgun (WGS) entry which is preliminary data.</text>
</comment>
<dbReference type="SUPFAM" id="SSF56300">
    <property type="entry name" value="Metallo-dependent phosphatases"/>
    <property type="match status" value="1"/>
</dbReference>
<evidence type="ECO:0000313" key="5">
    <source>
        <dbReference type="Proteomes" id="UP000186341"/>
    </source>
</evidence>
<proteinExistence type="inferred from homology"/>
<dbReference type="PANTHER" id="PTHR33393:SF12">
    <property type="entry name" value="CAPSULE BIOSYNTHESIS PROTEIN CAPA"/>
    <property type="match status" value="1"/>
</dbReference>
<dbReference type="SMART" id="SM00854">
    <property type="entry name" value="PGA_cap"/>
    <property type="match status" value="1"/>
</dbReference>
<dbReference type="Gene3D" id="3.60.21.10">
    <property type="match status" value="1"/>
</dbReference>
<sequence>MQDYSQSQGSLLSVFAVSKIFSPLENRNEEKNNEANPEVTDDSVQNTDSESTNTGRVSSFTFTGVGDNLLHDPIFLYFEEDTGTRDFLPIYEATMDKMLAADLAYINFETLCAGDEYGLSGYPDFNGPVEMIDALAQTGIDWISTASNHSLDRGPEGLMTQMSYLQEHYPAITYTGSYMSEEAYNTPIVKEINGIKVGMATFTYGLNGRALPEGYEWLVDVYDEMDGTIKYDRMQTVLDRLKDVSDVQIVTMHWGVEYENTPNEEQVAIAQFLHQNGVEAIIGTHPHVIQPAEMLVSDDQTTLVYYSLGNFLSAQNTNMTMVGGMADFTLNYNFDSKKASFSDVKFIPTITWISPDLRSYQTHTIDQWDDNLSTNHYVTQIEGMDLSKGWVQEYVQSVMGTPENIEIVYE</sequence>
<evidence type="ECO:0000313" key="4">
    <source>
        <dbReference type="EMBL" id="OLU41915.1"/>
    </source>
</evidence>
<protein>
    <recommendedName>
        <fullName evidence="3">Capsule synthesis protein CapA domain-containing protein</fullName>
    </recommendedName>
</protein>
<dbReference type="EMBL" id="MPJW01000071">
    <property type="protein sequence ID" value="OLU41915.1"/>
    <property type="molecule type" value="Genomic_DNA"/>
</dbReference>
<gene>
    <name evidence="4" type="ORF">BO222_02525</name>
</gene>
<dbReference type="CDD" id="cd07381">
    <property type="entry name" value="MPP_CapA"/>
    <property type="match status" value="1"/>
</dbReference>
<dbReference type="AlphaFoldDB" id="A0A1U7NI55"/>
<evidence type="ECO:0000256" key="2">
    <source>
        <dbReference type="SAM" id="MobiDB-lite"/>
    </source>
</evidence>